<name>A0A6H5G5G0_9HEMI</name>
<accession>A0A6H5G5G0</accession>
<sequence length="107" mass="12386">MCDHWPIGDHWTVVVKNAQVSFTYQTRKCQKPYQLTSYRRREHRSATLVDLVHLRYIRLLTHLLLFAHIIQLLQPGRLVGPFVVERLGRSVTFLAAALSDRCANCVA</sequence>
<evidence type="ECO:0000313" key="1">
    <source>
        <dbReference type="EMBL" id="CAA9997816.1"/>
    </source>
</evidence>
<organism evidence="1 2">
    <name type="scientific">Nesidiocoris tenuis</name>
    <dbReference type="NCBI Taxonomy" id="355587"/>
    <lineage>
        <taxon>Eukaryota</taxon>
        <taxon>Metazoa</taxon>
        <taxon>Ecdysozoa</taxon>
        <taxon>Arthropoda</taxon>
        <taxon>Hexapoda</taxon>
        <taxon>Insecta</taxon>
        <taxon>Pterygota</taxon>
        <taxon>Neoptera</taxon>
        <taxon>Paraneoptera</taxon>
        <taxon>Hemiptera</taxon>
        <taxon>Heteroptera</taxon>
        <taxon>Panheteroptera</taxon>
        <taxon>Cimicomorpha</taxon>
        <taxon>Miridae</taxon>
        <taxon>Dicyphina</taxon>
        <taxon>Nesidiocoris</taxon>
    </lineage>
</organism>
<keyword evidence="2" id="KW-1185">Reference proteome</keyword>
<feature type="non-terminal residue" evidence="1">
    <location>
        <position position="107"/>
    </location>
</feature>
<reference evidence="1 2" key="1">
    <citation type="submission" date="2020-02" db="EMBL/GenBank/DDBJ databases">
        <authorList>
            <person name="Ferguson B K."/>
        </authorList>
    </citation>
    <scope>NUCLEOTIDE SEQUENCE [LARGE SCALE GENOMIC DNA]</scope>
</reference>
<dbReference type="EMBL" id="CADCXU010005973">
    <property type="protein sequence ID" value="CAA9997816.1"/>
    <property type="molecule type" value="Genomic_DNA"/>
</dbReference>
<dbReference type="Proteomes" id="UP000479000">
    <property type="component" value="Unassembled WGS sequence"/>
</dbReference>
<protein>
    <submittedName>
        <fullName evidence="1">Uncharacterized protein</fullName>
    </submittedName>
</protein>
<dbReference type="AlphaFoldDB" id="A0A6H5G5G0"/>
<evidence type="ECO:0000313" key="2">
    <source>
        <dbReference type="Proteomes" id="UP000479000"/>
    </source>
</evidence>
<proteinExistence type="predicted"/>
<gene>
    <name evidence="1" type="ORF">NTEN_LOCUS4110</name>
</gene>